<accession>A0A0F7VRT2</accession>
<feature type="compositionally biased region" description="Polar residues" evidence="1">
    <location>
        <begin position="190"/>
        <end position="201"/>
    </location>
</feature>
<evidence type="ECO:0000313" key="3">
    <source>
        <dbReference type="Proteomes" id="UP000035016"/>
    </source>
</evidence>
<protein>
    <submittedName>
        <fullName evidence="2">Uncharacterized protein</fullName>
    </submittedName>
</protein>
<dbReference type="RefSeq" id="WP_029381151.1">
    <property type="nucleotide sequence ID" value="NZ_AZSD01000022.1"/>
</dbReference>
<reference evidence="2 3" key="1">
    <citation type="submission" date="2015-02" db="EMBL/GenBank/DDBJ databases">
        <authorList>
            <person name="Gomez-Escribano P.J."/>
        </authorList>
    </citation>
    <scope>NUCLEOTIDE SEQUENCE [LARGE SCALE GENOMIC DNA]</scope>
    <source>
        <strain evidence="3">C34 (DSM 42122 / NRRL B-24963)</strain>
    </source>
</reference>
<feature type="region of interest" description="Disordered" evidence="1">
    <location>
        <begin position="187"/>
        <end position="208"/>
    </location>
</feature>
<organism evidence="2 3">
    <name type="scientific">Streptomyces leeuwenhoekii</name>
    <dbReference type="NCBI Taxonomy" id="1437453"/>
    <lineage>
        <taxon>Bacteria</taxon>
        <taxon>Bacillati</taxon>
        <taxon>Actinomycetota</taxon>
        <taxon>Actinomycetes</taxon>
        <taxon>Kitasatosporales</taxon>
        <taxon>Streptomycetaceae</taxon>
        <taxon>Streptomyces</taxon>
    </lineage>
</organism>
<gene>
    <name evidence="2" type="primary">sle_07590</name>
</gene>
<evidence type="ECO:0000256" key="1">
    <source>
        <dbReference type="SAM" id="MobiDB-lite"/>
    </source>
</evidence>
<dbReference type="AlphaFoldDB" id="A0A0F7VRT2"/>
<name>A0A0F7VRT2_STRLW</name>
<dbReference type="Proteomes" id="UP000035016">
    <property type="component" value="Chromosome Chromosome"/>
</dbReference>
<dbReference type="KEGG" id="sle:sle_07590"/>
<evidence type="ECO:0000313" key="2">
    <source>
        <dbReference type="EMBL" id="CQR60222.1"/>
    </source>
</evidence>
<dbReference type="EMBL" id="LN831790">
    <property type="protein sequence ID" value="CQR60222.1"/>
    <property type="molecule type" value="Genomic_DNA"/>
</dbReference>
<sequence length="296" mass="32003">MSPAPVHIGVPSNIIEDYYRFSQRETIGPAQIETGAIRAFATLEGLVDGILASTDSTHVVVCHGNPEQGLLIPFMPGSPHNATGPMAEALADLAKKVAQGQPPLVIDPKLVDAAAKMGVDPAAALRLIGKFALLHSPFGPSRTLHFRACNFGQNNTMLAGYKLLFHTVMVTAPTCRMFYLRIPPGRPGASSPSIPQLAGQQPTTPRTRRRMFGPAPDGTADPLLVDVHDIDGHGRVETLRALLDHPGQGPRWAELLTGHWTNHTAPNFVLPVLWRDTESSFHCPLEGGYRERLTFA</sequence>
<proteinExistence type="predicted"/>